<reference evidence="1 2" key="1">
    <citation type="submission" date="2015-10" db="EMBL/GenBank/DDBJ databases">
        <title>Full genome of DAOMC 229536 Phialocephala scopiformis, a fungal endophyte of spruce producing the potent anti-insectan compound rugulosin.</title>
        <authorList>
            <consortium name="DOE Joint Genome Institute"/>
            <person name="Walker A.K."/>
            <person name="Frasz S.L."/>
            <person name="Seifert K.A."/>
            <person name="Miller J.D."/>
            <person name="Mondo S.J."/>
            <person name="Labutti K."/>
            <person name="Lipzen A."/>
            <person name="Dockter R."/>
            <person name="Kennedy M."/>
            <person name="Grigoriev I.V."/>
            <person name="Spatafora J.W."/>
        </authorList>
    </citation>
    <scope>NUCLEOTIDE SEQUENCE [LARGE SCALE GENOMIC DNA]</scope>
    <source>
        <strain evidence="1 2">CBS 120377</strain>
    </source>
</reference>
<evidence type="ECO:0000313" key="2">
    <source>
        <dbReference type="Proteomes" id="UP000070700"/>
    </source>
</evidence>
<keyword evidence="2" id="KW-1185">Reference proteome</keyword>
<organism evidence="1 2">
    <name type="scientific">Mollisia scopiformis</name>
    <name type="common">Conifer needle endophyte fungus</name>
    <name type="synonym">Phialocephala scopiformis</name>
    <dbReference type="NCBI Taxonomy" id="149040"/>
    <lineage>
        <taxon>Eukaryota</taxon>
        <taxon>Fungi</taxon>
        <taxon>Dikarya</taxon>
        <taxon>Ascomycota</taxon>
        <taxon>Pezizomycotina</taxon>
        <taxon>Leotiomycetes</taxon>
        <taxon>Helotiales</taxon>
        <taxon>Mollisiaceae</taxon>
        <taxon>Mollisia</taxon>
    </lineage>
</organism>
<dbReference type="RefSeq" id="XP_018076686.1">
    <property type="nucleotide sequence ID" value="XM_018206535.1"/>
</dbReference>
<dbReference type="GeneID" id="28816261"/>
<dbReference type="AlphaFoldDB" id="A0A194XQ94"/>
<sequence>MKVKKFGSSTHISFGKSSFLRSALSYQYFCLTWYILLTHILSRIAVEMSVLSASSGCQSKAWKTESLNPVRDAGTPAQTYGAAKFALLSRASPRVGKV</sequence>
<dbReference type="EMBL" id="KQ947406">
    <property type="protein sequence ID" value="KUJ22331.1"/>
    <property type="molecule type" value="Genomic_DNA"/>
</dbReference>
<dbReference type="InParanoid" id="A0A194XQ94"/>
<dbReference type="Proteomes" id="UP000070700">
    <property type="component" value="Unassembled WGS sequence"/>
</dbReference>
<protein>
    <submittedName>
        <fullName evidence="1">Uncharacterized protein</fullName>
    </submittedName>
</protein>
<name>A0A194XQ94_MOLSC</name>
<evidence type="ECO:0000313" key="1">
    <source>
        <dbReference type="EMBL" id="KUJ22331.1"/>
    </source>
</evidence>
<proteinExistence type="predicted"/>
<dbReference type="KEGG" id="psco:LY89DRAFT_294034"/>
<accession>A0A194XQ94</accession>
<gene>
    <name evidence="1" type="ORF">LY89DRAFT_294034</name>
</gene>